<dbReference type="STRING" id="1765967.BW247_01735"/>
<dbReference type="OrthoDB" id="9807486at2"/>
<dbReference type="Gene3D" id="3.40.1740.10">
    <property type="entry name" value="VC0467-like"/>
    <property type="match status" value="1"/>
</dbReference>
<accession>A0A1P8UDS7</accession>
<evidence type="ECO:0000256" key="2">
    <source>
        <dbReference type="HAMAP-Rule" id="MF_00758"/>
    </source>
</evidence>
<dbReference type="Proteomes" id="UP000243807">
    <property type="component" value="Chromosome"/>
</dbReference>
<dbReference type="PANTHER" id="PTHR30327:SF1">
    <property type="entry name" value="UPF0301 PROTEIN YQGE"/>
    <property type="match status" value="1"/>
</dbReference>
<comment type="similarity">
    <text evidence="1 2">Belongs to the UPF0301 (AlgH) family.</text>
</comment>
<dbReference type="NCBIfam" id="NF001266">
    <property type="entry name" value="PRK00228.1-1"/>
    <property type="match status" value="1"/>
</dbReference>
<dbReference type="RefSeq" id="WP_076835320.1">
    <property type="nucleotide sequence ID" value="NZ_CP019434.1"/>
</dbReference>
<dbReference type="KEGG" id="afy:BW247_01735"/>
<organism evidence="3 4">
    <name type="scientific">Acidihalobacter ferrooxydans</name>
    <dbReference type="NCBI Taxonomy" id="1765967"/>
    <lineage>
        <taxon>Bacteria</taxon>
        <taxon>Pseudomonadati</taxon>
        <taxon>Pseudomonadota</taxon>
        <taxon>Gammaproteobacteria</taxon>
        <taxon>Chromatiales</taxon>
        <taxon>Ectothiorhodospiraceae</taxon>
        <taxon>Acidihalobacter</taxon>
    </lineage>
</organism>
<evidence type="ECO:0000256" key="1">
    <source>
        <dbReference type="ARBA" id="ARBA00009600"/>
    </source>
</evidence>
<dbReference type="EMBL" id="CP019434">
    <property type="protein sequence ID" value="APZ41973.1"/>
    <property type="molecule type" value="Genomic_DNA"/>
</dbReference>
<dbReference type="HAMAP" id="MF_00758">
    <property type="entry name" value="UPF0301"/>
    <property type="match status" value="1"/>
</dbReference>
<evidence type="ECO:0000313" key="3">
    <source>
        <dbReference type="EMBL" id="APZ41973.1"/>
    </source>
</evidence>
<sequence length="189" mass="20498">MNAVTSLTNHFLIAMPQMTDPRFTRTLTLICEHSEEGAMGLVVNRTLDLRVGQLLEHMDIATHDTALAQRPVHYGGPVEMGRGFVLHRPLGAWENTIALSATVGLTASRDILQAMAGHRDDAPRNALVVLGYAGWGAGQLEAELVDNTWLTLAADEDILFDEPLPTRWQAAATRLGVDLTLLSPDSGHA</sequence>
<dbReference type="InterPro" id="IPR003774">
    <property type="entry name" value="AlgH-like"/>
</dbReference>
<keyword evidence="4" id="KW-1185">Reference proteome</keyword>
<dbReference type="SUPFAM" id="SSF143456">
    <property type="entry name" value="VC0467-like"/>
    <property type="match status" value="1"/>
</dbReference>
<dbReference type="PANTHER" id="PTHR30327">
    <property type="entry name" value="UNCHARACTERIZED PROTEIN YQGE"/>
    <property type="match status" value="1"/>
</dbReference>
<dbReference type="GO" id="GO:0005829">
    <property type="term" value="C:cytosol"/>
    <property type="evidence" value="ECO:0007669"/>
    <property type="project" value="TreeGrafter"/>
</dbReference>
<evidence type="ECO:0000313" key="4">
    <source>
        <dbReference type="Proteomes" id="UP000243807"/>
    </source>
</evidence>
<proteinExistence type="inferred from homology"/>
<dbReference type="Pfam" id="PF02622">
    <property type="entry name" value="DUF179"/>
    <property type="match status" value="1"/>
</dbReference>
<protein>
    <recommendedName>
        <fullName evidence="2">UPF0301 protein BW247_01735</fullName>
    </recommendedName>
</protein>
<dbReference type="AlphaFoldDB" id="A0A1P8UDS7"/>
<reference evidence="3 4" key="1">
    <citation type="submission" date="2017-01" db="EMBL/GenBank/DDBJ databases">
        <title>Draft sequence of Acidihalobacter ferrooxidans strain DSM 14175 (strain V8).</title>
        <authorList>
            <person name="Khaleque H.N."/>
            <person name="Ramsay J.P."/>
            <person name="Murphy R.J.T."/>
            <person name="Kaksonen A.H."/>
            <person name="Boxall N.J."/>
            <person name="Watkin E.L.J."/>
        </authorList>
    </citation>
    <scope>NUCLEOTIDE SEQUENCE [LARGE SCALE GENOMIC DNA]</scope>
    <source>
        <strain evidence="3 4">V8</strain>
    </source>
</reference>
<gene>
    <name evidence="3" type="ORF">BW247_01735</name>
</gene>
<name>A0A1P8UDS7_9GAMM</name>